<dbReference type="EMBL" id="JAADJT010000004">
    <property type="protein sequence ID" value="NGZ84800.1"/>
    <property type="molecule type" value="Genomic_DNA"/>
</dbReference>
<comment type="similarity">
    <text evidence="2">Belongs to the membrane fusion protein (MFP) (TC 8.A.1) family.</text>
</comment>
<dbReference type="InterPro" id="IPR058626">
    <property type="entry name" value="MdtA-like_b-barrel"/>
</dbReference>
<feature type="region of interest" description="Disordered" evidence="7">
    <location>
        <begin position="359"/>
        <end position="379"/>
    </location>
</feature>
<reference evidence="12 13" key="1">
    <citation type="submission" date="2020-01" db="EMBL/GenBank/DDBJ databases">
        <authorList>
            <person name="Lee S.D."/>
        </authorList>
    </citation>
    <scope>NUCLEOTIDE SEQUENCE [LARGE SCALE GENOMIC DNA]</scope>
    <source>
        <strain evidence="12 13">SAP-35</strain>
    </source>
</reference>
<keyword evidence="6" id="KW-0175">Coiled coil</keyword>
<sequence length="379" mass="38752">MFLIPLACAGAALAFSLRSAPADAPKPAKIALVSLTEARRQDLPLELSAQGHLVALNIVDVRPQLTATITAIHFKEGDEVKAGQLLFTLDGADANAALQRAKALAAQTQAQLVDANRDFGRATTLVKSNFITSSAADTASSKVDALKAQLKAAQADIESARLAVSHTRIVAPFDATSGAVAVHPGSLAQTSATAPLVTLAQFTPIGVEFNLPQQDLQAILRARQGGPVKVYIDGPDGAPIAGELSFINNIVNSDTGTIALKATVPNRNRTLWPGAYARITVLAGLDKDAVVLPPQALLEGPQGRFVYLGAGGKATRQAVTLLRVQGGQAVVTGIAGGASVVLEGGANLRDGDPIRVAAPANATSTATASSAARPAGVTP</sequence>
<dbReference type="Gene3D" id="2.40.50.100">
    <property type="match status" value="1"/>
</dbReference>
<dbReference type="RefSeq" id="WP_166102382.1">
    <property type="nucleotide sequence ID" value="NZ_JAADJT010000004.1"/>
</dbReference>
<dbReference type="Gene3D" id="2.40.30.170">
    <property type="match status" value="1"/>
</dbReference>
<comment type="caution">
    <text evidence="12">The sequence shown here is derived from an EMBL/GenBank/DDBJ whole genome shotgun (WGS) entry which is preliminary data.</text>
</comment>
<dbReference type="SUPFAM" id="SSF111369">
    <property type="entry name" value="HlyD-like secretion proteins"/>
    <property type="match status" value="1"/>
</dbReference>
<dbReference type="Pfam" id="PF25917">
    <property type="entry name" value="BSH_RND"/>
    <property type="match status" value="1"/>
</dbReference>
<evidence type="ECO:0000313" key="12">
    <source>
        <dbReference type="EMBL" id="NGZ84800.1"/>
    </source>
</evidence>
<dbReference type="PANTHER" id="PTHR30469:SF36">
    <property type="entry name" value="BLL3903 PROTEIN"/>
    <property type="match status" value="1"/>
</dbReference>
<dbReference type="Pfam" id="PF25876">
    <property type="entry name" value="HH_MFP_RND"/>
    <property type="match status" value="1"/>
</dbReference>
<evidence type="ECO:0000256" key="1">
    <source>
        <dbReference type="ARBA" id="ARBA00004236"/>
    </source>
</evidence>
<dbReference type="Gene3D" id="2.40.420.20">
    <property type="match status" value="1"/>
</dbReference>
<dbReference type="NCBIfam" id="TIGR01730">
    <property type="entry name" value="RND_mfp"/>
    <property type="match status" value="1"/>
</dbReference>
<comment type="subcellular location">
    <subcellularLocation>
        <location evidence="1">Cell membrane</location>
    </subcellularLocation>
</comment>
<dbReference type="PANTHER" id="PTHR30469">
    <property type="entry name" value="MULTIDRUG RESISTANCE PROTEIN MDTA"/>
    <property type="match status" value="1"/>
</dbReference>
<evidence type="ECO:0000256" key="3">
    <source>
        <dbReference type="ARBA" id="ARBA00022475"/>
    </source>
</evidence>
<dbReference type="Proteomes" id="UP000666369">
    <property type="component" value="Unassembled WGS sequence"/>
</dbReference>
<keyword evidence="4" id="KW-0997">Cell inner membrane</keyword>
<evidence type="ECO:0000256" key="7">
    <source>
        <dbReference type="SAM" id="MobiDB-lite"/>
    </source>
</evidence>
<feature type="domain" description="Multidrug resistance protein MdtA-like beta-barrel" evidence="11">
    <location>
        <begin position="204"/>
        <end position="283"/>
    </location>
</feature>
<dbReference type="Gene3D" id="1.10.287.470">
    <property type="entry name" value="Helix hairpin bin"/>
    <property type="match status" value="1"/>
</dbReference>
<feature type="domain" description="Multidrug resistance protein MdtA-like barrel-sandwich hybrid" evidence="10">
    <location>
        <begin position="57"/>
        <end position="198"/>
    </location>
</feature>
<dbReference type="InterPro" id="IPR058624">
    <property type="entry name" value="MdtA-like_HH"/>
</dbReference>
<feature type="coiled-coil region" evidence="6">
    <location>
        <begin position="98"/>
        <end position="163"/>
    </location>
</feature>
<feature type="domain" description="Multidrug resistance protein MdtA-like alpha-helical hairpin" evidence="9">
    <location>
        <begin position="98"/>
        <end position="164"/>
    </location>
</feature>
<dbReference type="Pfam" id="PF25944">
    <property type="entry name" value="Beta-barrel_RND"/>
    <property type="match status" value="1"/>
</dbReference>
<proteinExistence type="inferred from homology"/>
<gene>
    <name evidence="12" type="ORF">GW587_11095</name>
</gene>
<evidence type="ECO:0000313" key="13">
    <source>
        <dbReference type="Proteomes" id="UP000666369"/>
    </source>
</evidence>
<dbReference type="InterPro" id="IPR006143">
    <property type="entry name" value="RND_pump_MFP"/>
</dbReference>
<evidence type="ECO:0000256" key="5">
    <source>
        <dbReference type="ARBA" id="ARBA00023136"/>
    </source>
</evidence>
<evidence type="ECO:0000256" key="8">
    <source>
        <dbReference type="SAM" id="SignalP"/>
    </source>
</evidence>
<organism evidence="12 13">
    <name type="scientific">Duganella aceris</name>
    <dbReference type="NCBI Taxonomy" id="2703883"/>
    <lineage>
        <taxon>Bacteria</taxon>
        <taxon>Pseudomonadati</taxon>
        <taxon>Pseudomonadota</taxon>
        <taxon>Betaproteobacteria</taxon>
        <taxon>Burkholderiales</taxon>
        <taxon>Oxalobacteraceae</taxon>
        <taxon>Telluria group</taxon>
        <taxon>Duganella</taxon>
    </lineage>
</organism>
<name>A0ABX0FJU1_9BURK</name>
<feature type="signal peptide" evidence="8">
    <location>
        <begin position="1"/>
        <end position="24"/>
    </location>
</feature>
<evidence type="ECO:0000256" key="2">
    <source>
        <dbReference type="ARBA" id="ARBA00009477"/>
    </source>
</evidence>
<dbReference type="InterPro" id="IPR058625">
    <property type="entry name" value="MdtA-like_BSH"/>
</dbReference>
<evidence type="ECO:0000259" key="11">
    <source>
        <dbReference type="Pfam" id="PF25944"/>
    </source>
</evidence>
<keyword evidence="8" id="KW-0732">Signal</keyword>
<feature type="chain" id="PRO_5045971167" evidence="8">
    <location>
        <begin position="25"/>
        <end position="379"/>
    </location>
</feature>
<evidence type="ECO:0000259" key="9">
    <source>
        <dbReference type="Pfam" id="PF25876"/>
    </source>
</evidence>
<keyword evidence="13" id="KW-1185">Reference proteome</keyword>
<reference evidence="13" key="2">
    <citation type="submission" date="2023-07" db="EMBL/GenBank/DDBJ databases">
        <title>Duganella aceri sp. nov., isolated from tree sap.</title>
        <authorList>
            <person name="Kim I.S."/>
        </authorList>
    </citation>
    <scope>NUCLEOTIDE SEQUENCE [LARGE SCALE GENOMIC DNA]</scope>
    <source>
        <strain evidence="13">SAP-35</strain>
    </source>
</reference>
<evidence type="ECO:0000256" key="4">
    <source>
        <dbReference type="ARBA" id="ARBA00022519"/>
    </source>
</evidence>
<evidence type="ECO:0000256" key="6">
    <source>
        <dbReference type="SAM" id="Coils"/>
    </source>
</evidence>
<keyword evidence="5" id="KW-0472">Membrane</keyword>
<evidence type="ECO:0000259" key="10">
    <source>
        <dbReference type="Pfam" id="PF25917"/>
    </source>
</evidence>
<keyword evidence="3" id="KW-1003">Cell membrane</keyword>
<protein>
    <submittedName>
        <fullName evidence="12">Efflux RND transporter periplasmic adaptor subunit</fullName>
    </submittedName>
</protein>
<accession>A0ABX0FJU1</accession>